<dbReference type="EMBL" id="JAOYFB010000002">
    <property type="protein sequence ID" value="KAK4005681.1"/>
    <property type="molecule type" value="Genomic_DNA"/>
</dbReference>
<gene>
    <name evidence="1" type="ORF">OUZ56_010723</name>
</gene>
<evidence type="ECO:0000313" key="1">
    <source>
        <dbReference type="EMBL" id="KAK4005681.1"/>
    </source>
</evidence>
<accession>A0ABQ9YYK4</accession>
<proteinExistence type="predicted"/>
<protein>
    <submittedName>
        <fullName evidence="1">Uncharacterized protein</fullName>
    </submittedName>
</protein>
<comment type="caution">
    <text evidence="1">The sequence shown here is derived from an EMBL/GenBank/DDBJ whole genome shotgun (WGS) entry which is preliminary data.</text>
</comment>
<evidence type="ECO:0000313" key="2">
    <source>
        <dbReference type="Proteomes" id="UP001234178"/>
    </source>
</evidence>
<name>A0ABQ9YYK4_9CRUS</name>
<organism evidence="1 2">
    <name type="scientific">Daphnia magna</name>
    <dbReference type="NCBI Taxonomy" id="35525"/>
    <lineage>
        <taxon>Eukaryota</taxon>
        <taxon>Metazoa</taxon>
        <taxon>Ecdysozoa</taxon>
        <taxon>Arthropoda</taxon>
        <taxon>Crustacea</taxon>
        <taxon>Branchiopoda</taxon>
        <taxon>Diplostraca</taxon>
        <taxon>Cladocera</taxon>
        <taxon>Anomopoda</taxon>
        <taxon>Daphniidae</taxon>
        <taxon>Daphnia</taxon>
    </lineage>
</organism>
<sequence length="91" mass="10451">METSDGHVLVAFIASNELDEFLCLLTANVKNTKKNWADGLLAGDNRVANEDIRSLNITCLSPLKWKTRRLEGYRHVIIQEIFHYLVHILPF</sequence>
<dbReference type="Proteomes" id="UP001234178">
    <property type="component" value="Unassembled WGS sequence"/>
</dbReference>
<reference evidence="1 2" key="1">
    <citation type="journal article" date="2023" name="Nucleic Acids Res.">
        <title>The hologenome of Daphnia magna reveals possible DNA methylation and microbiome-mediated evolution of the host genome.</title>
        <authorList>
            <person name="Chaturvedi A."/>
            <person name="Li X."/>
            <person name="Dhandapani V."/>
            <person name="Marshall H."/>
            <person name="Kissane S."/>
            <person name="Cuenca-Cambronero M."/>
            <person name="Asole G."/>
            <person name="Calvet F."/>
            <person name="Ruiz-Romero M."/>
            <person name="Marangio P."/>
            <person name="Guigo R."/>
            <person name="Rago D."/>
            <person name="Mirbahai L."/>
            <person name="Eastwood N."/>
            <person name="Colbourne J.K."/>
            <person name="Zhou J."/>
            <person name="Mallon E."/>
            <person name="Orsini L."/>
        </authorList>
    </citation>
    <scope>NUCLEOTIDE SEQUENCE [LARGE SCALE GENOMIC DNA]</scope>
    <source>
        <strain evidence="1">LRV0_1</strain>
    </source>
</reference>
<keyword evidence="2" id="KW-1185">Reference proteome</keyword>